<name>A0A8H4V782_9HYPO</name>
<evidence type="ECO:0000313" key="2">
    <source>
        <dbReference type="Proteomes" id="UP000557566"/>
    </source>
</evidence>
<comment type="caution">
    <text evidence="1">The sequence shown here is derived from an EMBL/GenBank/DDBJ whole genome shotgun (WGS) entry which is preliminary data.</text>
</comment>
<sequence>MEYTSTSYDCPAYSACVVEAFTAYIKITGQCEEKLETTCSTLHTTPYDVCAKGFRLCDDLNKIRDDYCPRTKEPQDCEFRIPIGENGKLWTEQYQSFELLPPVATGTTADGLCNLRYTDYKYNLKSGMYVGNDKKEHSNVDVGLPEPGDLTKCGADPVQLLPDYGTCTLQRFKILDLVTGFIRYSEAETPPVLTEEYITMASVPKMR</sequence>
<proteinExistence type="predicted"/>
<dbReference type="AlphaFoldDB" id="A0A8H4V782"/>
<dbReference type="EMBL" id="JAAVMX010000003">
    <property type="protein sequence ID" value="KAF4510246.1"/>
    <property type="molecule type" value="Genomic_DNA"/>
</dbReference>
<reference evidence="1 2" key="1">
    <citation type="journal article" date="2020" name="Genome Biol. Evol.">
        <title>A new high-quality draft genome assembly of the Chinese cordyceps Ophiocordyceps sinensis.</title>
        <authorList>
            <person name="Shu R."/>
            <person name="Zhang J."/>
            <person name="Meng Q."/>
            <person name="Zhang H."/>
            <person name="Zhou G."/>
            <person name="Li M."/>
            <person name="Wu P."/>
            <person name="Zhao Y."/>
            <person name="Chen C."/>
            <person name="Qin Q."/>
        </authorList>
    </citation>
    <scope>NUCLEOTIDE SEQUENCE [LARGE SCALE GENOMIC DNA]</scope>
    <source>
        <strain evidence="1 2">IOZ07</strain>
    </source>
</reference>
<gene>
    <name evidence="1" type="ORF">G6O67_002149</name>
</gene>
<organism evidence="1 2">
    <name type="scientific">Ophiocordyceps sinensis</name>
    <dbReference type="NCBI Taxonomy" id="72228"/>
    <lineage>
        <taxon>Eukaryota</taxon>
        <taxon>Fungi</taxon>
        <taxon>Dikarya</taxon>
        <taxon>Ascomycota</taxon>
        <taxon>Pezizomycotina</taxon>
        <taxon>Sordariomycetes</taxon>
        <taxon>Hypocreomycetidae</taxon>
        <taxon>Hypocreales</taxon>
        <taxon>Ophiocordycipitaceae</taxon>
        <taxon>Ophiocordyceps</taxon>
    </lineage>
</organism>
<accession>A0A8H4V782</accession>
<evidence type="ECO:0000313" key="1">
    <source>
        <dbReference type="EMBL" id="KAF4510246.1"/>
    </source>
</evidence>
<dbReference type="Proteomes" id="UP000557566">
    <property type="component" value="Unassembled WGS sequence"/>
</dbReference>
<protein>
    <submittedName>
        <fullName evidence="1">Uncharacterized protein</fullName>
    </submittedName>
</protein>
<keyword evidence="2" id="KW-1185">Reference proteome</keyword>